<dbReference type="InterPro" id="IPR015424">
    <property type="entry name" value="PyrdxlP-dep_Trfase"/>
</dbReference>
<dbReference type="InterPro" id="IPR015421">
    <property type="entry name" value="PyrdxlP-dep_Trfase_major"/>
</dbReference>
<dbReference type="CDD" id="cd00610">
    <property type="entry name" value="OAT_like"/>
    <property type="match status" value="1"/>
</dbReference>
<dbReference type="GO" id="GO:0004015">
    <property type="term" value="F:adenosylmethionine-8-amino-7-oxononanoate transaminase activity"/>
    <property type="evidence" value="ECO:0007669"/>
    <property type="project" value="UniProtKB-EC"/>
</dbReference>
<evidence type="ECO:0000256" key="3">
    <source>
        <dbReference type="ARBA" id="ARBA00022898"/>
    </source>
</evidence>
<dbReference type="PANTHER" id="PTHR42684:SF17">
    <property type="entry name" value="ADENOSYLMETHIONINE-8-AMINO-7-OXONONANOATE AMINOTRANSFERASE"/>
    <property type="match status" value="1"/>
</dbReference>
<name>A0A3B0T1F8_9ZZZZ</name>
<keyword evidence="1 4" id="KW-0032">Aminotransferase</keyword>
<evidence type="ECO:0000256" key="2">
    <source>
        <dbReference type="ARBA" id="ARBA00022679"/>
    </source>
</evidence>
<proteinExistence type="predicted"/>
<dbReference type="InterPro" id="IPR005814">
    <property type="entry name" value="Aminotrans_3"/>
</dbReference>
<reference evidence="4" key="1">
    <citation type="submission" date="2018-06" db="EMBL/GenBank/DDBJ databases">
        <authorList>
            <person name="Zhirakovskaya E."/>
        </authorList>
    </citation>
    <scope>NUCLEOTIDE SEQUENCE</scope>
</reference>
<keyword evidence="3" id="KW-0663">Pyridoxal phosphate</keyword>
<evidence type="ECO:0000256" key="1">
    <source>
        <dbReference type="ARBA" id="ARBA00022576"/>
    </source>
</evidence>
<dbReference type="PROSITE" id="PS00600">
    <property type="entry name" value="AA_TRANSFER_CLASS_3"/>
    <property type="match status" value="1"/>
</dbReference>
<gene>
    <name evidence="4" type="ORF">MNBD_BACTEROID05-1232</name>
</gene>
<sequence length="287" mass="32537">DLFHKVYQNLVFKTIKVDFPDCYRAPKGKKYPEYAFECLEKYEEILKKQSNSIAALVVEPIVQGAAGMIMWPKGILKRMAQLSKEYNVIFIADEVATGFGRTGKMFACEHEDVVPDIMCLAKGITGGYLPLAATMTSKKIYDGFLYNYEELKTFFHGHTYTGNPLCCAAGLANLKIFQKERVLEKLQPKIIHLAKRLKMFYNLCSVGDVRQRGFMVGIELVKSTQTQKGFDWQDRIGVKVCELARSRGVILRPLGNVIVLIPPLSMSIKEIDQMINVAYWAVSEIEK</sequence>
<dbReference type="Gene3D" id="3.90.1150.10">
    <property type="entry name" value="Aspartate Aminotransferase, domain 1"/>
    <property type="match status" value="1"/>
</dbReference>
<keyword evidence="2 4" id="KW-0808">Transferase</keyword>
<dbReference type="Gene3D" id="3.40.640.10">
    <property type="entry name" value="Type I PLP-dependent aspartate aminotransferase-like (Major domain)"/>
    <property type="match status" value="1"/>
</dbReference>
<organism evidence="4">
    <name type="scientific">hydrothermal vent metagenome</name>
    <dbReference type="NCBI Taxonomy" id="652676"/>
    <lineage>
        <taxon>unclassified sequences</taxon>
        <taxon>metagenomes</taxon>
        <taxon>ecological metagenomes</taxon>
    </lineage>
</organism>
<dbReference type="InterPro" id="IPR015422">
    <property type="entry name" value="PyrdxlP-dep_Trfase_small"/>
</dbReference>
<dbReference type="PANTHER" id="PTHR42684">
    <property type="entry name" value="ADENOSYLMETHIONINE-8-AMINO-7-OXONONANOATE AMINOTRANSFERASE"/>
    <property type="match status" value="1"/>
</dbReference>
<protein>
    <submittedName>
        <fullName evidence="4">Adenosylmethionine-8-amino-7-oxononanoate aminotransferase</fullName>
        <ecNumber evidence="4">2.6.1.62</ecNumber>
    </submittedName>
</protein>
<feature type="non-terminal residue" evidence="4">
    <location>
        <position position="1"/>
    </location>
</feature>
<evidence type="ECO:0000313" key="4">
    <source>
        <dbReference type="EMBL" id="VAW12195.1"/>
    </source>
</evidence>
<dbReference type="EMBL" id="UOEN01000085">
    <property type="protein sequence ID" value="VAW12195.1"/>
    <property type="molecule type" value="Genomic_DNA"/>
</dbReference>
<dbReference type="SUPFAM" id="SSF53383">
    <property type="entry name" value="PLP-dependent transferases"/>
    <property type="match status" value="1"/>
</dbReference>
<dbReference type="AlphaFoldDB" id="A0A3B0T1F8"/>
<accession>A0A3B0T1F8</accession>
<dbReference type="InterPro" id="IPR049704">
    <property type="entry name" value="Aminotrans_3_PPA_site"/>
</dbReference>
<dbReference type="EC" id="2.6.1.62" evidence="4"/>
<dbReference type="GO" id="GO:0030170">
    <property type="term" value="F:pyridoxal phosphate binding"/>
    <property type="evidence" value="ECO:0007669"/>
    <property type="project" value="InterPro"/>
</dbReference>
<dbReference type="Pfam" id="PF00202">
    <property type="entry name" value="Aminotran_3"/>
    <property type="match status" value="1"/>
</dbReference>
<dbReference type="GO" id="GO:0009102">
    <property type="term" value="P:biotin biosynthetic process"/>
    <property type="evidence" value="ECO:0007669"/>
    <property type="project" value="TreeGrafter"/>
</dbReference>